<feature type="compositionally biased region" description="Basic residues" evidence="1">
    <location>
        <begin position="231"/>
        <end position="243"/>
    </location>
</feature>
<feature type="region of interest" description="Disordered" evidence="1">
    <location>
        <begin position="305"/>
        <end position="327"/>
    </location>
</feature>
<feature type="region of interest" description="Disordered" evidence="1">
    <location>
        <begin position="225"/>
        <end position="244"/>
    </location>
</feature>
<feature type="compositionally biased region" description="Basic and acidic residues" evidence="1">
    <location>
        <begin position="314"/>
        <end position="327"/>
    </location>
</feature>
<dbReference type="Pfam" id="PF23055">
    <property type="entry name" value="DUF7041"/>
    <property type="match status" value="1"/>
</dbReference>
<dbReference type="PANTHER" id="PTHR33327">
    <property type="entry name" value="ENDONUCLEASE"/>
    <property type="match status" value="1"/>
</dbReference>
<dbReference type="GeneID" id="117211269"/>
<dbReference type="RefSeq" id="XP_033310857.1">
    <property type="nucleotide sequence ID" value="XM_033454966.1"/>
</dbReference>
<evidence type="ECO:0000313" key="3">
    <source>
        <dbReference type="Proteomes" id="UP000515164"/>
    </source>
</evidence>
<sequence length="379" mass="44083">MENDSGERAVVEITSANKEVSATDATDTVGSVFSVCAPPFWPQEIELWFVLLENQFELARITGDEKKFSMTVANIELQYLDQVLDIFGDLPSTGRYEWLKRELIKKFTDSDSTRMQKFVDDEKIGDRTPSQFYWDLRKLAPKSVSDDFVLAIWKNRLPENMQYVLTAVSVNEATTLTRVADEMHDIRCRAERMLARNATNSEQRTRALSIEDRLSQIEARIDALSLDNRRQPRSRSRRRGSRSTKRDQLDRLCYYHETFRDEARNCRVPCNWNQRKRDGSVSRRCRSPVTDRSTRISFHVDTGANLCANPSNKQRGDSIEHQQQHEDRTEIRSALILPEIRNDRNEGRAITKEETARNKNVARAAKKVRFSERVQVEFR</sequence>
<name>A0A6P8N806_9HYME</name>
<proteinExistence type="predicted"/>
<dbReference type="KEGG" id="bbif:117211269"/>
<organism evidence="3 4">
    <name type="scientific">Bombus bifarius</name>
    <dbReference type="NCBI Taxonomy" id="103933"/>
    <lineage>
        <taxon>Eukaryota</taxon>
        <taxon>Metazoa</taxon>
        <taxon>Ecdysozoa</taxon>
        <taxon>Arthropoda</taxon>
        <taxon>Hexapoda</taxon>
        <taxon>Insecta</taxon>
        <taxon>Pterygota</taxon>
        <taxon>Neoptera</taxon>
        <taxon>Endopterygota</taxon>
        <taxon>Hymenoptera</taxon>
        <taxon>Apocrita</taxon>
        <taxon>Aculeata</taxon>
        <taxon>Apoidea</taxon>
        <taxon>Anthophila</taxon>
        <taxon>Apidae</taxon>
        <taxon>Bombus</taxon>
        <taxon>Pyrobombus</taxon>
    </lineage>
</organism>
<dbReference type="PANTHER" id="PTHR33327:SF3">
    <property type="entry name" value="RNA-DIRECTED DNA POLYMERASE"/>
    <property type="match status" value="1"/>
</dbReference>
<accession>A0A6P8N806</accession>
<evidence type="ECO:0000313" key="4">
    <source>
        <dbReference type="RefSeq" id="XP_033310857.1"/>
    </source>
</evidence>
<evidence type="ECO:0000259" key="2">
    <source>
        <dbReference type="Pfam" id="PF23055"/>
    </source>
</evidence>
<dbReference type="InterPro" id="IPR055469">
    <property type="entry name" value="DUF7041"/>
</dbReference>
<dbReference type="AlphaFoldDB" id="A0A6P8N806"/>
<gene>
    <name evidence="4" type="primary">LOC117211269</name>
</gene>
<dbReference type="Proteomes" id="UP000515164">
    <property type="component" value="Unplaced"/>
</dbReference>
<protein>
    <submittedName>
        <fullName evidence="4">Uncharacterized protein LOC117211269</fullName>
    </submittedName>
</protein>
<reference evidence="4" key="1">
    <citation type="submission" date="2025-08" db="UniProtKB">
        <authorList>
            <consortium name="RefSeq"/>
        </authorList>
    </citation>
    <scope>IDENTIFICATION</scope>
    <source>
        <tissue evidence="4">Muscle</tissue>
    </source>
</reference>
<evidence type="ECO:0000256" key="1">
    <source>
        <dbReference type="SAM" id="MobiDB-lite"/>
    </source>
</evidence>
<keyword evidence="3" id="KW-1185">Reference proteome</keyword>
<feature type="domain" description="DUF7041" evidence="2">
    <location>
        <begin position="38"/>
        <end position="118"/>
    </location>
</feature>